<gene>
    <name evidence="11" type="ORF">D5018_06425</name>
</gene>
<evidence type="ECO:0000256" key="8">
    <source>
        <dbReference type="PIRSR" id="PIRSR001488-1"/>
    </source>
</evidence>
<dbReference type="InterPro" id="IPR017937">
    <property type="entry name" value="Thioredoxin_CS"/>
</dbReference>
<feature type="signal peptide" evidence="9">
    <location>
        <begin position="1"/>
        <end position="20"/>
    </location>
</feature>
<evidence type="ECO:0000256" key="7">
    <source>
        <dbReference type="PIRNR" id="PIRNR001488"/>
    </source>
</evidence>
<dbReference type="EMBL" id="QZEI01000014">
    <property type="protein sequence ID" value="RLV60580.1"/>
    <property type="molecule type" value="Genomic_DNA"/>
</dbReference>
<evidence type="ECO:0000256" key="6">
    <source>
        <dbReference type="ARBA" id="ARBA00023284"/>
    </source>
</evidence>
<dbReference type="OrthoDB" id="9784896at2"/>
<name>A0A3L8PZK0_9GAMM</name>
<organism evidence="11 12">
    <name type="scientific">Parashewanella curva</name>
    <dbReference type="NCBI Taxonomy" id="2338552"/>
    <lineage>
        <taxon>Bacteria</taxon>
        <taxon>Pseudomonadati</taxon>
        <taxon>Pseudomonadota</taxon>
        <taxon>Gammaproteobacteria</taxon>
        <taxon>Alteromonadales</taxon>
        <taxon>Shewanellaceae</taxon>
        <taxon>Parashewanella</taxon>
    </lineage>
</organism>
<dbReference type="PROSITE" id="PS51352">
    <property type="entry name" value="THIOREDOXIN_2"/>
    <property type="match status" value="1"/>
</dbReference>
<dbReference type="GO" id="GO:0015036">
    <property type="term" value="F:disulfide oxidoreductase activity"/>
    <property type="evidence" value="ECO:0007669"/>
    <property type="project" value="UniProtKB-ARBA"/>
</dbReference>
<protein>
    <recommendedName>
        <fullName evidence="7">Thiol:disulfide interchange protein</fullName>
    </recommendedName>
</protein>
<reference evidence="11 12" key="1">
    <citation type="submission" date="2018-09" db="EMBL/GenBank/DDBJ databases">
        <title>Phylogeny of the Shewanellaceae, and recommendation for two new genera, Pseudoshewanella and Parashewanella.</title>
        <authorList>
            <person name="Wang G."/>
        </authorList>
    </citation>
    <scope>NUCLEOTIDE SEQUENCE [LARGE SCALE GENOMIC DNA]</scope>
    <source>
        <strain evidence="11 12">C51</strain>
    </source>
</reference>
<evidence type="ECO:0000256" key="3">
    <source>
        <dbReference type="ARBA" id="ARBA00022729"/>
    </source>
</evidence>
<dbReference type="Proteomes" id="UP000281474">
    <property type="component" value="Unassembled WGS sequence"/>
</dbReference>
<dbReference type="RefSeq" id="WP_121838187.1">
    <property type="nucleotide sequence ID" value="NZ_ML014763.1"/>
</dbReference>
<dbReference type="PIRSF" id="PIRSF001488">
    <property type="entry name" value="Tdi_protein"/>
    <property type="match status" value="1"/>
</dbReference>
<evidence type="ECO:0000256" key="4">
    <source>
        <dbReference type="ARBA" id="ARBA00022764"/>
    </source>
</evidence>
<evidence type="ECO:0000259" key="10">
    <source>
        <dbReference type="PROSITE" id="PS51352"/>
    </source>
</evidence>
<evidence type="ECO:0000256" key="2">
    <source>
        <dbReference type="ARBA" id="ARBA00005791"/>
    </source>
</evidence>
<dbReference type="Gene3D" id="3.40.30.10">
    <property type="entry name" value="Glutaredoxin"/>
    <property type="match status" value="1"/>
</dbReference>
<feature type="disulfide bond" description="Redox-active" evidence="8">
    <location>
        <begin position="51"/>
        <end position="54"/>
    </location>
</feature>
<proteinExistence type="inferred from homology"/>
<dbReference type="PANTHER" id="PTHR35891:SF2">
    <property type="entry name" value="THIOL:DISULFIDE INTERCHANGE PROTEIN DSBA"/>
    <property type="match status" value="1"/>
</dbReference>
<keyword evidence="5 7" id="KW-1015">Disulfide bond</keyword>
<accession>A0A3L8PZK0</accession>
<evidence type="ECO:0000313" key="11">
    <source>
        <dbReference type="EMBL" id="RLV60580.1"/>
    </source>
</evidence>
<evidence type="ECO:0000313" key="12">
    <source>
        <dbReference type="Proteomes" id="UP000281474"/>
    </source>
</evidence>
<dbReference type="Pfam" id="PF01323">
    <property type="entry name" value="DSBA"/>
    <property type="match status" value="1"/>
</dbReference>
<comment type="subcellular location">
    <subcellularLocation>
        <location evidence="1 7">Periplasm</location>
    </subcellularLocation>
</comment>
<comment type="caution">
    <text evidence="11">The sequence shown here is derived from an EMBL/GenBank/DDBJ whole genome shotgun (WGS) entry which is preliminary data.</text>
</comment>
<dbReference type="InterPro" id="IPR001853">
    <property type="entry name" value="DSBA-like_thioredoxin_dom"/>
</dbReference>
<dbReference type="InterPro" id="IPR023205">
    <property type="entry name" value="DsbA/DsbL"/>
</dbReference>
<evidence type="ECO:0000256" key="9">
    <source>
        <dbReference type="SAM" id="SignalP"/>
    </source>
</evidence>
<dbReference type="SUPFAM" id="SSF52833">
    <property type="entry name" value="Thioredoxin-like"/>
    <property type="match status" value="1"/>
</dbReference>
<sequence>MKKFLLVAAVLLMFPLLSQAAQYKEGVHYSVIKGQQKTDKPEITEYFSFFCGHCYQFSLNVLPKLEKGLPAGVTFKQSHVDFIGGQMGQELSRAFAVAEQLGVEKKMEKAIFRAIHAQRQRLTNRDDVRKIFIANGVSGKDFDSAINSFMVNARVAQMRRAAQDAQINGVPDLVVNGVYKIEKGAIKSWDEYLAIAFWLAKNK</sequence>
<dbReference type="InterPro" id="IPR013766">
    <property type="entry name" value="Thioredoxin_domain"/>
</dbReference>
<keyword evidence="3 9" id="KW-0732">Signal</keyword>
<evidence type="ECO:0000256" key="1">
    <source>
        <dbReference type="ARBA" id="ARBA00004418"/>
    </source>
</evidence>
<keyword evidence="4 7" id="KW-0574">Periplasm</keyword>
<dbReference type="InterPro" id="IPR036249">
    <property type="entry name" value="Thioredoxin-like_sf"/>
</dbReference>
<dbReference type="InterPro" id="IPR050824">
    <property type="entry name" value="Thiol_disulfide_DsbA"/>
</dbReference>
<feature type="chain" id="PRO_5018316184" description="Thiol:disulfide interchange protein" evidence="9">
    <location>
        <begin position="21"/>
        <end position="203"/>
    </location>
</feature>
<evidence type="ECO:0000256" key="5">
    <source>
        <dbReference type="ARBA" id="ARBA00023157"/>
    </source>
</evidence>
<dbReference type="PANTHER" id="PTHR35891">
    <property type="entry name" value="THIOL:DISULFIDE INTERCHANGE PROTEIN DSBA"/>
    <property type="match status" value="1"/>
</dbReference>
<feature type="domain" description="Thioredoxin" evidence="10">
    <location>
        <begin position="8"/>
        <end position="151"/>
    </location>
</feature>
<dbReference type="CDD" id="cd03019">
    <property type="entry name" value="DsbA_DsbA"/>
    <property type="match status" value="1"/>
</dbReference>
<dbReference type="PROSITE" id="PS00194">
    <property type="entry name" value="THIOREDOXIN_1"/>
    <property type="match status" value="1"/>
</dbReference>
<keyword evidence="6" id="KW-0676">Redox-active center</keyword>
<dbReference type="GO" id="GO:0042597">
    <property type="term" value="C:periplasmic space"/>
    <property type="evidence" value="ECO:0007669"/>
    <property type="project" value="UniProtKB-SubCell"/>
</dbReference>
<dbReference type="AlphaFoldDB" id="A0A3L8PZK0"/>
<keyword evidence="12" id="KW-1185">Reference proteome</keyword>
<comment type="similarity">
    <text evidence="2">Belongs to the thioredoxin family. DsbA subfamily.</text>
</comment>